<dbReference type="AlphaFoldDB" id="A0A0M0JG22"/>
<evidence type="ECO:0000313" key="3">
    <source>
        <dbReference type="EMBL" id="KOO25536.1"/>
    </source>
</evidence>
<feature type="region of interest" description="Disordered" evidence="1">
    <location>
        <begin position="235"/>
        <end position="338"/>
    </location>
</feature>
<dbReference type="EMBL" id="JWZX01002962">
    <property type="protein sequence ID" value="KOO25536.1"/>
    <property type="molecule type" value="Genomic_DNA"/>
</dbReference>
<feature type="transmembrane region" description="Helical" evidence="2">
    <location>
        <begin position="689"/>
        <end position="713"/>
    </location>
</feature>
<organism evidence="3 4">
    <name type="scientific">Chrysochromulina tobinii</name>
    <dbReference type="NCBI Taxonomy" id="1460289"/>
    <lineage>
        <taxon>Eukaryota</taxon>
        <taxon>Haptista</taxon>
        <taxon>Haptophyta</taxon>
        <taxon>Prymnesiophyceae</taxon>
        <taxon>Prymnesiales</taxon>
        <taxon>Chrysochromulinaceae</taxon>
        <taxon>Chrysochromulina</taxon>
    </lineage>
</organism>
<name>A0A0M0JG22_9EUKA</name>
<protein>
    <submittedName>
        <fullName evidence="3">Uncharacterized protein</fullName>
    </submittedName>
</protein>
<sequence length="946" mass="103952">MTEDKVEDAITGNHLLIAEQLIFMTAANILDGCNTPEHMSVHDVPQLVTNFLEPSPRRQHGSLIAQPVLCLDGPGTGENAGKGIRSVPVIDFEGLLLWYTGNEFVGRTEEKSLLLLSYEMRACVILIDGVDEAAGLRQVIEAFVHHEFVTSGCRVVIPSRPEGVDLDDYMARFAIMNLLELSQVQQRTVFKMQLQGNIFFGHLVNIGECRKYLDDKFPELFRSGALRIEVEKLGDENEEKSEVEKEEEGTKDRKKEFSEGAGGEATKGDEEGNEKGKKGAAQDAAEAAALADLDDEIKDPKAKTGKQGDNDDGEFTRPAGSVATLNPSSVEPVPRTPLSRRRMALDTLDNMQDPQTWLDEAKTVQARALRSNLPEEINKALNKPRKVGTVPTLLDYLDSEIKPLPTPCTRAQTDEVIDQMRKDLKRTFPDDVCESLAQIGVLRKQPQVGGRHGAKVAPMPAFGLWSQATAKEGDKFALLERLLPAAMHLLGCVCITVGMADYGLKREREGQGDFIVGSATVTPAMKYRDRVDVWLEDTYQTTTEPAEKPLDTYLVTLPCSTGEQLVNLVNLVTITLPCSTGEQLVNLVNLIKMLAKGVEVDFDGDQATLTKQEINNTFTPDTMHSTHLRNVRLQMLFRHKGVDVCFVIDAEHKDLREYYVEMGYSAHYNLFMHRANMPKGPLDTKFETLLVFLVVAIGVLMLLSLLLLCYSLGSGGSGAISLEELPQDPLQLSKLGILSGNKKRLAYTRQANEAVAEVTEKEEEQATDARPPREKRMGALDFSMGAGSSFSAAGGQEATAVTKKTTVSNDPVLDLNSALRGKKVRVVQGEDDVAGCYSLVVRVLDKYAGGKGSDVRASITAVVPKSHSMHLPVTALVEVVIAPNSQSEAQLQETANTTLRRVAVKNQENGRREFISKHVACVTPEELGLWTRLDMDRDYGANGHPK</sequence>
<comment type="caution">
    <text evidence="3">The sequence shown here is derived from an EMBL/GenBank/DDBJ whole genome shotgun (WGS) entry which is preliminary data.</text>
</comment>
<feature type="compositionally biased region" description="Basic and acidic residues" evidence="1">
    <location>
        <begin position="298"/>
        <end position="309"/>
    </location>
</feature>
<evidence type="ECO:0000256" key="2">
    <source>
        <dbReference type="SAM" id="Phobius"/>
    </source>
</evidence>
<keyword evidence="4" id="KW-1185">Reference proteome</keyword>
<keyword evidence="2" id="KW-1133">Transmembrane helix</keyword>
<keyword evidence="2" id="KW-0812">Transmembrane</keyword>
<accession>A0A0M0JG22</accession>
<feature type="compositionally biased region" description="Basic and acidic residues" evidence="1">
    <location>
        <begin position="235"/>
        <end position="258"/>
    </location>
</feature>
<proteinExistence type="predicted"/>
<evidence type="ECO:0000313" key="4">
    <source>
        <dbReference type="Proteomes" id="UP000037460"/>
    </source>
</evidence>
<feature type="compositionally biased region" description="Basic and acidic residues" evidence="1">
    <location>
        <begin position="266"/>
        <end position="277"/>
    </location>
</feature>
<gene>
    <name evidence="3" type="ORF">Ctob_008372</name>
</gene>
<feature type="compositionally biased region" description="Low complexity" evidence="1">
    <location>
        <begin position="279"/>
        <end position="291"/>
    </location>
</feature>
<reference evidence="4" key="1">
    <citation type="journal article" date="2015" name="PLoS Genet.">
        <title>Genome Sequence and Transcriptome Analyses of Chrysochromulina tobin: Metabolic Tools for Enhanced Algal Fitness in the Prominent Order Prymnesiales (Haptophyceae).</title>
        <authorList>
            <person name="Hovde B.T."/>
            <person name="Deodato C.R."/>
            <person name="Hunsperger H.M."/>
            <person name="Ryken S.A."/>
            <person name="Yost W."/>
            <person name="Jha R.K."/>
            <person name="Patterson J."/>
            <person name="Monnat R.J. Jr."/>
            <person name="Barlow S.B."/>
            <person name="Starkenburg S.R."/>
            <person name="Cattolico R.A."/>
        </authorList>
    </citation>
    <scope>NUCLEOTIDE SEQUENCE</scope>
    <source>
        <strain evidence="4">CCMP291</strain>
    </source>
</reference>
<evidence type="ECO:0000256" key="1">
    <source>
        <dbReference type="SAM" id="MobiDB-lite"/>
    </source>
</evidence>
<dbReference type="Proteomes" id="UP000037460">
    <property type="component" value="Unassembled WGS sequence"/>
</dbReference>
<keyword evidence="2" id="KW-0472">Membrane</keyword>